<dbReference type="EMBL" id="CAADFR010000126">
    <property type="protein sequence ID" value="VFK42623.1"/>
    <property type="molecule type" value="Genomic_DNA"/>
</dbReference>
<sequence>MNLSTVIDAVGYVFDSHLDAVDLDTNLTCSFISILLCIGLTAELFRIELASFDC</sequence>
<name>A0A450Z774_9GAMM</name>
<accession>A0A450Z774</accession>
<evidence type="ECO:0000313" key="1">
    <source>
        <dbReference type="EMBL" id="VFK42623.1"/>
    </source>
</evidence>
<proteinExistence type="predicted"/>
<protein>
    <submittedName>
        <fullName evidence="2">Uncharacterized protein</fullName>
    </submittedName>
</protein>
<evidence type="ECO:0000313" key="2">
    <source>
        <dbReference type="EMBL" id="VFK49661.1"/>
    </source>
</evidence>
<dbReference type="EMBL" id="CAADFU010000211">
    <property type="protein sequence ID" value="VFK49661.1"/>
    <property type="molecule type" value="Genomic_DNA"/>
</dbReference>
<gene>
    <name evidence="2" type="ORF">BECKSD772E_GA0070983_12114</name>
    <name evidence="1" type="ORF">BECKSD772F_GA0070984_11262</name>
</gene>
<dbReference type="AlphaFoldDB" id="A0A450Z774"/>
<reference evidence="2" key="1">
    <citation type="submission" date="2019-02" db="EMBL/GenBank/DDBJ databases">
        <authorList>
            <person name="Gruber-Vodicka R. H."/>
            <person name="Seah K. B. B."/>
        </authorList>
    </citation>
    <scope>NUCLEOTIDE SEQUENCE</scope>
    <source>
        <strain evidence="2">BECK_S1320</strain>
        <strain evidence="1">BECK_S1321</strain>
    </source>
</reference>
<organism evidence="2">
    <name type="scientific">Candidatus Kentrum sp. SD</name>
    <dbReference type="NCBI Taxonomy" id="2126332"/>
    <lineage>
        <taxon>Bacteria</taxon>
        <taxon>Pseudomonadati</taxon>
        <taxon>Pseudomonadota</taxon>
        <taxon>Gammaproteobacteria</taxon>
        <taxon>Candidatus Kentrum</taxon>
    </lineage>
</organism>